<dbReference type="InterPro" id="IPR029021">
    <property type="entry name" value="Prot-tyrosine_phosphatase-like"/>
</dbReference>
<dbReference type="PANTHER" id="PTHR31126:SF1">
    <property type="entry name" value="TYROSINE SPECIFIC PROTEIN PHOSPHATASES DOMAIN-CONTAINING PROTEIN"/>
    <property type="match status" value="1"/>
</dbReference>
<dbReference type="Proteomes" id="UP000176939">
    <property type="component" value="Unassembled WGS sequence"/>
</dbReference>
<protein>
    <recommendedName>
        <fullName evidence="4">Tyrosine specific protein phosphatases domain-containing protein</fullName>
    </recommendedName>
</protein>
<dbReference type="InterPro" id="IPR004861">
    <property type="entry name" value="Siw14-like"/>
</dbReference>
<dbReference type="AlphaFoldDB" id="A0A1F7X722"/>
<proteinExistence type="inferred from homology"/>
<accession>A0A1F7X722</accession>
<dbReference type="InterPro" id="IPR016130">
    <property type="entry name" value="Tyr_Pase_AS"/>
</dbReference>
<reference evidence="2 3" key="1">
    <citation type="journal article" date="2016" name="Nat. Commun.">
        <title>Thousands of microbial genomes shed light on interconnected biogeochemical processes in an aquifer system.</title>
        <authorList>
            <person name="Anantharaman K."/>
            <person name="Brown C.T."/>
            <person name="Hug L.A."/>
            <person name="Sharon I."/>
            <person name="Castelle C.J."/>
            <person name="Probst A.J."/>
            <person name="Thomas B.C."/>
            <person name="Singh A."/>
            <person name="Wilkins M.J."/>
            <person name="Karaoz U."/>
            <person name="Brodie E.L."/>
            <person name="Williams K.H."/>
            <person name="Hubbard S.S."/>
            <person name="Banfield J.F."/>
        </authorList>
    </citation>
    <scope>NUCLEOTIDE SEQUENCE [LARGE SCALE GENOMIC DNA]</scope>
</reference>
<evidence type="ECO:0000256" key="1">
    <source>
        <dbReference type="ARBA" id="ARBA00009580"/>
    </source>
</evidence>
<comment type="similarity">
    <text evidence="1">Belongs to the protein-tyrosine phosphatase family.</text>
</comment>
<dbReference type="PANTHER" id="PTHR31126">
    <property type="entry name" value="TYROSINE-PROTEIN PHOSPHATASE"/>
    <property type="match status" value="1"/>
</dbReference>
<organism evidence="2 3">
    <name type="scientific">Candidatus Woesebacteria bacterium RBG_13_36_22</name>
    <dbReference type="NCBI Taxonomy" id="1802478"/>
    <lineage>
        <taxon>Bacteria</taxon>
        <taxon>Candidatus Woeseibacteriota</taxon>
    </lineage>
</organism>
<dbReference type="PROSITE" id="PS00383">
    <property type="entry name" value="TYR_PHOSPHATASE_1"/>
    <property type="match status" value="1"/>
</dbReference>
<sequence>MNVREWLFRKFLKNFGVVEKNSIYRSGQPGWIRRAIIYYFYPFKSVINLAWAPNTDCQDNDEKIFCTKRGIKYCSFLWGAGGPISKEEMLKAYELMIKLDKPIWVHCEGGKDRTGGLIAFWKKQQGYSFDNIFEDFEVHKYPAWRWIGLLFEE</sequence>
<dbReference type="EMBL" id="MGFQ01000007">
    <property type="protein sequence ID" value="OGM10519.1"/>
    <property type="molecule type" value="Genomic_DNA"/>
</dbReference>
<dbReference type="SUPFAM" id="SSF52799">
    <property type="entry name" value="(Phosphotyrosine protein) phosphatases II"/>
    <property type="match status" value="1"/>
</dbReference>
<evidence type="ECO:0000313" key="3">
    <source>
        <dbReference type="Proteomes" id="UP000176939"/>
    </source>
</evidence>
<dbReference type="GO" id="GO:0016791">
    <property type="term" value="F:phosphatase activity"/>
    <property type="evidence" value="ECO:0007669"/>
    <property type="project" value="TreeGrafter"/>
</dbReference>
<name>A0A1F7X722_9BACT</name>
<gene>
    <name evidence="2" type="ORF">A2Z67_02865</name>
</gene>
<evidence type="ECO:0000313" key="2">
    <source>
        <dbReference type="EMBL" id="OGM10519.1"/>
    </source>
</evidence>
<comment type="caution">
    <text evidence="2">The sequence shown here is derived from an EMBL/GenBank/DDBJ whole genome shotgun (WGS) entry which is preliminary data.</text>
</comment>
<dbReference type="Pfam" id="PF03162">
    <property type="entry name" value="Y_phosphatase2"/>
    <property type="match status" value="1"/>
</dbReference>
<dbReference type="Gene3D" id="3.90.190.10">
    <property type="entry name" value="Protein tyrosine phosphatase superfamily"/>
    <property type="match status" value="1"/>
</dbReference>
<evidence type="ECO:0008006" key="4">
    <source>
        <dbReference type="Google" id="ProtNLM"/>
    </source>
</evidence>